<dbReference type="InterPro" id="IPR013830">
    <property type="entry name" value="SGNH_hydro"/>
</dbReference>
<feature type="domain" description="SGNH hydrolase-type esterase" evidence="1">
    <location>
        <begin position="35"/>
        <end position="185"/>
    </location>
</feature>
<dbReference type="OrthoDB" id="9790057at2"/>
<dbReference type="Pfam" id="PF13472">
    <property type="entry name" value="Lipase_GDSL_2"/>
    <property type="match status" value="1"/>
</dbReference>
<dbReference type="GO" id="GO:0016788">
    <property type="term" value="F:hydrolase activity, acting on ester bonds"/>
    <property type="evidence" value="ECO:0007669"/>
    <property type="project" value="UniProtKB-ARBA"/>
</dbReference>
<dbReference type="SUPFAM" id="SSF52266">
    <property type="entry name" value="SGNH hydrolase"/>
    <property type="match status" value="1"/>
</dbReference>
<keyword evidence="3" id="KW-1185">Reference proteome</keyword>
<evidence type="ECO:0000313" key="3">
    <source>
        <dbReference type="Proteomes" id="UP000318010"/>
    </source>
</evidence>
<gene>
    <name evidence="2" type="ORF">FPZ42_06610</name>
</gene>
<dbReference type="Gene3D" id="3.40.50.1110">
    <property type="entry name" value="SGNH hydrolase"/>
    <property type="match status" value="1"/>
</dbReference>
<accession>A0A563U5U2</accession>
<dbReference type="RefSeq" id="WP_146269710.1">
    <property type="nucleotide sequence ID" value="NZ_VOEI01000002.1"/>
</dbReference>
<protein>
    <submittedName>
        <fullName evidence="2">GDSL family lipase</fullName>
    </submittedName>
</protein>
<reference evidence="2 3" key="1">
    <citation type="submission" date="2019-07" db="EMBL/GenBank/DDBJ databases">
        <authorList>
            <person name="Kim J."/>
        </authorList>
    </citation>
    <scope>NUCLEOTIDE SEQUENCE [LARGE SCALE GENOMIC DNA]</scope>
    <source>
        <strain evidence="2 3">MJ1a</strain>
    </source>
</reference>
<dbReference type="AlphaFoldDB" id="A0A563U5U2"/>
<dbReference type="InterPro" id="IPR036514">
    <property type="entry name" value="SGNH_hydro_sf"/>
</dbReference>
<name>A0A563U5U2_9SPHI</name>
<sequence>MLWYEDEIQLLEMQRASLNYQPETVFYGSSSIRQWTELAEDFKDMNPVNLGFGGSTLAACAWFFERILTDYTPNRIVVYAGDNDLADGRHPQEIAISFEYLTKRVAEKYGSIPCYFISLKPSLARWGLIEQFKYANELISAVIESKHVNWHWVDIFTPMLADGDRPDPEYFVADGLHLSRKGYQLWTSVLKNDIGLAEGNIHR</sequence>
<dbReference type="Proteomes" id="UP000318010">
    <property type="component" value="Unassembled WGS sequence"/>
</dbReference>
<proteinExistence type="predicted"/>
<evidence type="ECO:0000259" key="1">
    <source>
        <dbReference type="Pfam" id="PF13472"/>
    </source>
</evidence>
<dbReference type="EMBL" id="VOEI01000002">
    <property type="protein sequence ID" value="TWR26705.1"/>
    <property type="molecule type" value="Genomic_DNA"/>
</dbReference>
<comment type="caution">
    <text evidence="2">The sequence shown here is derived from an EMBL/GenBank/DDBJ whole genome shotgun (WGS) entry which is preliminary data.</text>
</comment>
<organism evidence="2 3">
    <name type="scientific">Mucilaginibacter achroorhodeus</name>
    <dbReference type="NCBI Taxonomy" id="2599294"/>
    <lineage>
        <taxon>Bacteria</taxon>
        <taxon>Pseudomonadati</taxon>
        <taxon>Bacteroidota</taxon>
        <taxon>Sphingobacteriia</taxon>
        <taxon>Sphingobacteriales</taxon>
        <taxon>Sphingobacteriaceae</taxon>
        <taxon>Mucilaginibacter</taxon>
    </lineage>
</organism>
<evidence type="ECO:0000313" key="2">
    <source>
        <dbReference type="EMBL" id="TWR26705.1"/>
    </source>
</evidence>